<proteinExistence type="predicted"/>
<dbReference type="GeneID" id="71929341"/>
<keyword evidence="2" id="KW-0614">Plasmid</keyword>
<dbReference type="Proteomes" id="UP000831768">
    <property type="component" value="Plasmid unnamed1"/>
</dbReference>
<protein>
    <submittedName>
        <fullName evidence="2">Oligogalacturonate lyase family protein</fullName>
    </submittedName>
</protein>
<reference evidence="2" key="1">
    <citation type="submission" date="2022-04" db="EMBL/GenBank/DDBJ databases">
        <title>Halocatena sp. nov., isolated from a salt lake.</title>
        <authorList>
            <person name="Cui H.-L."/>
        </authorList>
    </citation>
    <scope>NUCLEOTIDE SEQUENCE</scope>
    <source>
        <strain evidence="2">AD-1</strain>
        <plasmid evidence="2">unnamed1</plasmid>
    </source>
</reference>
<dbReference type="RefSeq" id="WP_247994932.1">
    <property type="nucleotide sequence ID" value="NZ_CP096020.1"/>
</dbReference>
<dbReference type="InterPro" id="IPR015943">
    <property type="entry name" value="WD40/YVTN_repeat-like_dom_sf"/>
</dbReference>
<dbReference type="Pfam" id="PF14583">
    <property type="entry name" value="Pectate_lyase22"/>
    <property type="match status" value="1"/>
</dbReference>
<geneLocation type="plasmid" evidence="2 3">
    <name>unnamed1</name>
</geneLocation>
<dbReference type="InterPro" id="IPR027946">
    <property type="entry name" value="Ogl_dom"/>
</dbReference>
<dbReference type="GO" id="GO:0047487">
    <property type="term" value="F:oligogalacturonide lyase activity"/>
    <property type="evidence" value="ECO:0007669"/>
    <property type="project" value="InterPro"/>
</dbReference>
<dbReference type="EMBL" id="CP096020">
    <property type="protein sequence ID" value="UPM44278.1"/>
    <property type="molecule type" value="Genomic_DNA"/>
</dbReference>
<sequence>MAISELVDVDHGDDREAWIAARSAAEPHSQVLSIPLSGGDTTVHVDANRWLGHVNASPTKPELVTYCEEGLWEDVDRIWGLDLATNETWQIRPTGPEEAVGHEYWLADGEHVGYHGWRGTRENPDAFFGQVRYDGTDVRENPAPDIYTHFHSNSRELVVGDGTYRGAPYDLLWEWNPNAAAYETPRKLATHGWSGDDDVHPHSRLDPTDERVVFDSSRSGTSDVYLVAVPDDLTELPAFEA</sequence>
<feature type="domain" description="Oligogalacturonate lyase" evidence="1">
    <location>
        <begin position="26"/>
        <end position="232"/>
    </location>
</feature>
<dbReference type="KEGG" id="haad:MW046_14800"/>
<gene>
    <name evidence="2" type="ORF">MW046_14800</name>
</gene>
<keyword evidence="3" id="KW-1185">Reference proteome</keyword>
<organism evidence="2 3">
    <name type="scientific">Halocatena salina</name>
    <dbReference type="NCBI Taxonomy" id="2934340"/>
    <lineage>
        <taxon>Archaea</taxon>
        <taxon>Methanobacteriati</taxon>
        <taxon>Methanobacteriota</taxon>
        <taxon>Stenosarchaea group</taxon>
        <taxon>Halobacteria</taxon>
        <taxon>Halobacteriales</taxon>
        <taxon>Natronomonadaceae</taxon>
        <taxon>Halocatena</taxon>
    </lineage>
</organism>
<dbReference type="AlphaFoldDB" id="A0A8U0A6X9"/>
<evidence type="ECO:0000313" key="2">
    <source>
        <dbReference type="EMBL" id="UPM44278.1"/>
    </source>
</evidence>
<dbReference type="GO" id="GO:0045490">
    <property type="term" value="P:pectin catabolic process"/>
    <property type="evidence" value="ECO:0007669"/>
    <property type="project" value="InterPro"/>
</dbReference>
<dbReference type="SUPFAM" id="SSF69304">
    <property type="entry name" value="Tricorn protease N-terminal domain"/>
    <property type="match status" value="1"/>
</dbReference>
<evidence type="ECO:0000259" key="1">
    <source>
        <dbReference type="Pfam" id="PF14583"/>
    </source>
</evidence>
<evidence type="ECO:0000313" key="3">
    <source>
        <dbReference type="Proteomes" id="UP000831768"/>
    </source>
</evidence>
<keyword evidence="2" id="KW-0456">Lyase</keyword>
<name>A0A8U0A6X9_9EURY</name>
<accession>A0A8U0A6X9</accession>
<dbReference type="Gene3D" id="2.130.10.10">
    <property type="entry name" value="YVTN repeat-like/Quinoprotein amine dehydrogenase"/>
    <property type="match status" value="1"/>
</dbReference>